<dbReference type="InterPro" id="IPR000873">
    <property type="entry name" value="AMP-dep_synth/lig_dom"/>
</dbReference>
<keyword evidence="3" id="KW-1185">Reference proteome</keyword>
<dbReference type="SUPFAM" id="SSF56801">
    <property type="entry name" value="Acetyl-CoA synthetase-like"/>
    <property type="match status" value="1"/>
</dbReference>
<feature type="domain" description="AMP-dependent synthetase/ligase" evidence="1">
    <location>
        <begin position="11"/>
        <end position="355"/>
    </location>
</feature>
<gene>
    <name evidence="2" type="ORF">SAMN04515672_2364</name>
</gene>
<dbReference type="PANTHER" id="PTHR43767">
    <property type="entry name" value="LONG-CHAIN-FATTY-ACID--COA LIGASE"/>
    <property type="match status" value="1"/>
</dbReference>
<name>A0A1G8ZKI1_9EURY</name>
<organism evidence="2 3">
    <name type="scientific">Natronorubrum texcoconense</name>
    <dbReference type="NCBI Taxonomy" id="1095776"/>
    <lineage>
        <taxon>Archaea</taxon>
        <taxon>Methanobacteriati</taxon>
        <taxon>Methanobacteriota</taxon>
        <taxon>Stenosarchaea group</taxon>
        <taxon>Halobacteria</taxon>
        <taxon>Halobacteriales</taxon>
        <taxon>Natrialbaceae</taxon>
        <taxon>Natronorubrum</taxon>
    </lineage>
</organism>
<dbReference type="Gene3D" id="3.40.50.12780">
    <property type="entry name" value="N-terminal domain of ligase-like"/>
    <property type="match status" value="1"/>
</dbReference>
<protein>
    <submittedName>
        <fullName evidence="2">Long-chain acyl-CoA synthetase</fullName>
    </submittedName>
</protein>
<reference evidence="3" key="1">
    <citation type="submission" date="2016-10" db="EMBL/GenBank/DDBJ databases">
        <authorList>
            <person name="Varghese N."/>
            <person name="Submissions S."/>
        </authorList>
    </citation>
    <scope>NUCLEOTIDE SEQUENCE [LARGE SCALE GENOMIC DNA]</scope>
    <source>
        <strain evidence="3">B4,CECT 8067,JCM 17497</strain>
    </source>
</reference>
<proteinExistence type="predicted"/>
<dbReference type="PANTHER" id="PTHR43767:SF1">
    <property type="entry name" value="NONRIBOSOMAL PEPTIDE SYNTHASE PES1 (EUROFUNG)-RELATED"/>
    <property type="match status" value="1"/>
</dbReference>
<accession>A0A1G8ZKI1</accession>
<dbReference type="InterPro" id="IPR042099">
    <property type="entry name" value="ANL_N_sf"/>
</dbReference>
<dbReference type="EMBL" id="FNFE01000003">
    <property type="protein sequence ID" value="SDK15629.1"/>
    <property type="molecule type" value="Genomic_DNA"/>
</dbReference>
<evidence type="ECO:0000313" key="3">
    <source>
        <dbReference type="Proteomes" id="UP000198882"/>
    </source>
</evidence>
<dbReference type="RefSeq" id="WP_090306273.1">
    <property type="nucleotide sequence ID" value="NZ_FNFE01000003.1"/>
</dbReference>
<dbReference type="OrthoDB" id="161417at2157"/>
<dbReference type="Proteomes" id="UP000198882">
    <property type="component" value="Unassembled WGS sequence"/>
</dbReference>
<evidence type="ECO:0000259" key="1">
    <source>
        <dbReference type="Pfam" id="PF00501"/>
    </source>
</evidence>
<dbReference type="STRING" id="1095776.SAMN04515672_2364"/>
<sequence>MSNITSQLQDTVMKNQSSVAISGSDPTTFSKLWSQTDAFAGGLQDRDIAAGDAVAIRLSNPRALLVAFYGTLRNGCVPVTIPTEYGSPDITTVLRETEANAYVTDETPFLGILNRVETVRVAITVDIDARMGIDLPSFLDNDGMNSAGSRTGIDVVRQSDDDSGLIAYVGYDGGEPLGVAYSHSALTAAADLGGSIVEEDATPRHLGLLPLSNPIELMYGANAAILEGGQYHPHTDRDPETARSLLATDDADRAFCSPRQYETLRELEADVDDSVAVLETTGASLTRPGEAVDDRMGTAVRYRGCPETGLTHLIDADADDSDTVSEVLPGIETRVLEDQFDGELSVSGPTTMDEYVARPALTDETIASVDGTRWIRTGAFDGDETGVSRVGDQAKSIYGRSKTYRQ</sequence>
<dbReference type="InterPro" id="IPR050237">
    <property type="entry name" value="ATP-dep_AMP-bd_enzyme"/>
</dbReference>
<dbReference type="AlphaFoldDB" id="A0A1G8ZKI1"/>
<dbReference type="Pfam" id="PF00501">
    <property type="entry name" value="AMP-binding"/>
    <property type="match status" value="1"/>
</dbReference>
<evidence type="ECO:0000313" key="2">
    <source>
        <dbReference type="EMBL" id="SDK15629.1"/>
    </source>
</evidence>